<dbReference type="Proteomes" id="UP000327493">
    <property type="component" value="Chromosome 3"/>
</dbReference>
<dbReference type="GO" id="GO:0015379">
    <property type="term" value="F:potassium:chloride symporter activity"/>
    <property type="evidence" value="ECO:0007669"/>
    <property type="project" value="TreeGrafter"/>
</dbReference>
<organism evidence="7 8">
    <name type="scientific">Etheostoma spectabile</name>
    <name type="common">orangethroat darter</name>
    <dbReference type="NCBI Taxonomy" id="54343"/>
    <lineage>
        <taxon>Eukaryota</taxon>
        <taxon>Metazoa</taxon>
        <taxon>Chordata</taxon>
        <taxon>Craniata</taxon>
        <taxon>Vertebrata</taxon>
        <taxon>Euteleostomi</taxon>
        <taxon>Actinopterygii</taxon>
        <taxon>Neopterygii</taxon>
        <taxon>Teleostei</taxon>
        <taxon>Neoteleostei</taxon>
        <taxon>Acanthomorphata</taxon>
        <taxon>Eupercaria</taxon>
        <taxon>Perciformes</taxon>
        <taxon>Percoidei</taxon>
        <taxon>Percidae</taxon>
        <taxon>Etheostomatinae</taxon>
        <taxon>Etheostoma</taxon>
    </lineage>
</organism>
<dbReference type="InterPro" id="IPR004842">
    <property type="entry name" value="SLC12A_fam"/>
</dbReference>
<dbReference type="InterPro" id="IPR004841">
    <property type="entry name" value="AA-permease/SLC12A_dom"/>
</dbReference>
<gene>
    <name evidence="7" type="ORF">FQN60_004561</name>
</gene>
<evidence type="ECO:0000256" key="2">
    <source>
        <dbReference type="ARBA" id="ARBA00022692"/>
    </source>
</evidence>
<evidence type="ECO:0000313" key="8">
    <source>
        <dbReference type="Proteomes" id="UP000327493"/>
    </source>
</evidence>
<reference evidence="7 8" key="1">
    <citation type="submission" date="2019-08" db="EMBL/GenBank/DDBJ databases">
        <title>A chromosome-level genome assembly, high-density linkage maps, and genome scans reveal the genomic architecture of hybrid incompatibilities underlying speciation via character displacement in darters (Percidae: Etheostominae).</title>
        <authorList>
            <person name="Moran R.L."/>
            <person name="Catchen J.M."/>
            <person name="Fuller R.C."/>
        </authorList>
    </citation>
    <scope>NUCLEOTIDE SEQUENCE [LARGE SCALE GENOMIC DNA]</scope>
    <source>
        <strain evidence="7">EspeVRDwgs_2016</strain>
        <tissue evidence="7">Muscle</tissue>
    </source>
</reference>
<keyword evidence="8" id="KW-1185">Reference proteome</keyword>
<feature type="transmembrane region" description="Helical" evidence="5">
    <location>
        <begin position="165"/>
        <end position="182"/>
    </location>
</feature>
<keyword evidence="4 5" id="KW-0472">Membrane</keyword>
<feature type="transmembrane region" description="Helical" evidence="5">
    <location>
        <begin position="139"/>
        <end position="159"/>
    </location>
</feature>
<dbReference type="EMBL" id="VOFY01000003">
    <property type="protein sequence ID" value="KAA8593727.1"/>
    <property type="molecule type" value="Genomic_DNA"/>
</dbReference>
<dbReference type="PANTHER" id="PTHR11827">
    <property type="entry name" value="SOLUTE CARRIER FAMILY 12, CATION COTRANSPORTERS"/>
    <property type="match status" value="1"/>
</dbReference>
<dbReference type="Gene3D" id="1.20.1740.10">
    <property type="entry name" value="Amino acid/polyamine transporter I"/>
    <property type="match status" value="1"/>
</dbReference>
<comment type="subcellular location">
    <subcellularLocation>
        <location evidence="1">Membrane</location>
        <topology evidence="1">Multi-pass membrane protein</topology>
    </subcellularLocation>
</comment>
<evidence type="ECO:0000256" key="4">
    <source>
        <dbReference type="ARBA" id="ARBA00023136"/>
    </source>
</evidence>
<dbReference type="Pfam" id="PF00324">
    <property type="entry name" value="AA_permease"/>
    <property type="match status" value="1"/>
</dbReference>
<name>A0A5J5DK00_9PERO</name>
<comment type="caution">
    <text evidence="7">The sequence shown here is derived from an EMBL/GenBank/DDBJ whole genome shotgun (WGS) entry which is preliminary data.</text>
</comment>
<dbReference type="GO" id="GO:0055075">
    <property type="term" value="P:potassium ion homeostasis"/>
    <property type="evidence" value="ECO:0007669"/>
    <property type="project" value="TreeGrafter"/>
</dbReference>
<feature type="domain" description="Amino acid permease/ SLC12A" evidence="6">
    <location>
        <begin position="31"/>
        <end position="198"/>
    </location>
</feature>
<evidence type="ECO:0000256" key="1">
    <source>
        <dbReference type="ARBA" id="ARBA00004141"/>
    </source>
</evidence>
<dbReference type="AlphaFoldDB" id="A0A5J5DK00"/>
<evidence type="ECO:0000256" key="3">
    <source>
        <dbReference type="ARBA" id="ARBA00022989"/>
    </source>
</evidence>
<evidence type="ECO:0000256" key="5">
    <source>
        <dbReference type="SAM" id="Phobius"/>
    </source>
</evidence>
<keyword evidence="2 5" id="KW-0812">Transmembrane</keyword>
<dbReference type="GO" id="GO:0055064">
    <property type="term" value="P:chloride ion homeostasis"/>
    <property type="evidence" value="ECO:0007669"/>
    <property type="project" value="TreeGrafter"/>
</dbReference>
<dbReference type="GO" id="GO:0006884">
    <property type="term" value="P:cell volume homeostasis"/>
    <property type="evidence" value="ECO:0007669"/>
    <property type="project" value="TreeGrafter"/>
</dbReference>
<accession>A0A5J5DK00</accession>
<proteinExistence type="predicted"/>
<dbReference type="PANTHER" id="PTHR11827:SF96">
    <property type="entry name" value="SOLUTE CARRIER FAMILY 12 MEMBER 9"/>
    <property type="match status" value="1"/>
</dbReference>
<dbReference type="GO" id="GO:0016020">
    <property type="term" value="C:membrane"/>
    <property type="evidence" value="ECO:0007669"/>
    <property type="project" value="UniProtKB-SubCell"/>
</dbReference>
<evidence type="ECO:0000259" key="6">
    <source>
        <dbReference type="Pfam" id="PF00324"/>
    </source>
</evidence>
<evidence type="ECO:0000313" key="7">
    <source>
        <dbReference type="EMBL" id="KAA8593727.1"/>
    </source>
</evidence>
<keyword evidence="3 5" id="KW-1133">Transmembrane helix</keyword>
<sequence length="199" mass="22452">MGRQVYGKAEMCGVNVKCWEGSVLLQRDYSFLRDINIWNPFVTIGVYSSTFSAAMSNLIGASRILYALARDDLFGKVLSPAKKTSHSGNPWASVLLSWFLVQSLQESCDNKNNANLSDISRWRRRETTEGMRARPTFRYFTWHTCALGIIGCAVMMFLINAIYASASIAFMLLLLLLIHYLSPTSSWGYISQALIFHQV</sequence>
<protein>
    <recommendedName>
        <fullName evidence="6">Amino acid permease/ SLC12A domain-containing protein</fullName>
    </recommendedName>
</protein>